<accession>A0A0K6GWT4</accession>
<dbReference type="RefSeq" id="WP_153827366.1">
    <property type="nucleotide sequence ID" value="NZ_CYHB01000001.1"/>
</dbReference>
<organism evidence="1 3">
    <name type="scientific">Pseudidiomarina woesei</name>
    <dbReference type="NCBI Taxonomy" id="1381080"/>
    <lineage>
        <taxon>Bacteria</taxon>
        <taxon>Pseudomonadati</taxon>
        <taxon>Pseudomonadota</taxon>
        <taxon>Gammaproteobacteria</taxon>
        <taxon>Alteromonadales</taxon>
        <taxon>Idiomarinaceae</taxon>
        <taxon>Pseudidiomarina</taxon>
    </lineage>
</organism>
<evidence type="ECO:0000313" key="2">
    <source>
        <dbReference type="EMBL" id="CUA87809.1"/>
    </source>
</evidence>
<dbReference type="OrthoDB" id="9864913at2"/>
<protein>
    <submittedName>
        <fullName evidence="1">Uncharacterized protein</fullName>
    </submittedName>
</protein>
<proteinExistence type="predicted"/>
<dbReference type="EMBL" id="CYHB01000001">
    <property type="protein sequence ID" value="CUA83186.1"/>
    <property type="molecule type" value="Genomic_DNA"/>
</dbReference>
<evidence type="ECO:0000313" key="3">
    <source>
        <dbReference type="Proteomes" id="UP000182598"/>
    </source>
</evidence>
<dbReference type="AlphaFoldDB" id="A0A0K6GWT4"/>
<reference evidence="3" key="2">
    <citation type="submission" date="2015-08" db="EMBL/GenBank/DDBJ databases">
        <authorList>
            <person name="Varghese N."/>
        </authorList>
    </citation>
    <scope>NUCLEOTIDE SEQUENCE [LARGE SCALE GENOMIC DNA]</scope>
    <source>
        <strain evidence="3">DSM 27808</strain>
    </source>
</reference>
<gene>
    <name evidence="1" type="ORF">Ga0061064_0470</name>
    <name evidence="2" type="ORF">Ga0061064_1956</name>
</gene>
<sequence length="51" mass="5752">MLSYALPSAQYPTFIFVMSLTVNDLNTQHNNKTRNIAEVNVPYIAGDTITY</sequence>
<dbReference type="EMBL" id="CYHB01000006">
    <property type="protein sequence ID" value="CUA87809.1"/>
    <property type="molecule type" value="Genomic_DNA"/>
</dbReference>
<keyword evidence="3" id="KW-1185">Reference proteome</keyword>
<evidence type="ECO:0000313" key="1">
    <source>
        <dbReference type="EMBL" id="CUA83186.1"/>
    </source>
</evidence>
<name>A0A0K6GWT4_9GAMM</name>
<reference evidence="1" key="1">
    <citation type="submission" date="2015-08" db="EMBL/GenBank/DDBJ databases">
        <title>Complete DNA Sequence of Pseudomonas syringae pv. actinidiae, the Causal Agent of Kiwifruit Canker Disease.</title>
        <authorList>
            <person name="Rikkerink E.H.A."/>
            <person name="Fineran P.C."/>
        </authorList>
    </citation>
    <scope>NUCLEOTIDE SEQUENCE</scope>
    <source>
        <strain evidence="1">DSM 27808</strain>
    </source>
</reference>
<dbReference type="Proteomes" id="UP000182598">
    <property type="component" value="Unassembled WGS sequence"/>
</dbReference>